<dbReference type="Pfam" id="PF01557">
    <property type="entry name" value="FAA_hydrolase"/>
    <property type="match status" value="1"/>
</dbReference>
<dbReference type="InterPro" id="IPR011234">
    <property type="entry name" value="Fumarylacetoacetase-like_C"/>
</dbReference>
<accession>A0AAE3W844</accession>
<evidence type="ECO:0000313" key="4">
    <source>
        <dbReference type="EMBL" id="MDQ0371274.1"/>
    </source>
</evidence>
<dbReference type="FunFam" id="3.90.850.10:FF:000012">
    <property type="entry name" value="Putative 2-hydroxyhepta-2,4-diene-1,7-dioate isomerase"/>
    <property type="match status" value="1"/>
</dbReference>
<feature type="domain" description="Fumarylacetoacetase-like C-terminal" evidence="3">
    <location>
        <begin position="69"/>
        <end position="276"/>
    </location>
</feature>
<comment type="caution">
    <text evidence="4">The sequence shown here is derived from an EMBL/GenBank/DDBJ whole genome shotgun (WGS) entry which is preliminary data.</text>
</comment>
<reference evidence="4 5" key="1">
    <citation type="submission" date="2023-07" db="EMBL/GenBank/DDBJ databases">
        <title>Sequencing the genomes of 1000 actinobacteria strains.</title>
        <authorList>
            <person name="Klenk H.-P."/>
        </authorList>
    </citation>
    <scope>NUCLEOTIDE SEQUENCE [LARGE SCALE GENOMIC DNA]</scope>
    <source>
        <strain evidence="4 5">DSM 44709</strain>
    </source>
</reference>
<dbReference type="PANTHER" id="PTHR42796">
    <property type="entry name" value="FUMARYLACETOACETATE HYDROLASE DOMAIN-CONTAINING PROTEIN 2A-RELATED"/>
    <property type="match status" value="1"/>
</dbReference>
<evidence type="ECO:0000256" key="1">
    <source>
        <dbReference type="ARBA" id="ARBA00010211"/>
    </source>
</evidence>
<evidence type="ECO:0000256" key="2">
    <source>
        <dbReference type="ARBA" id="ARBA00022723"/>
    </source>
</evidence>
<comment type="similarity">
    <text evidence="1">Belongs to the FAH family.</text>
</comment>
<sequence length="279" mass="29524">MRLLRVGPVGAERPAVLDGDGVLRDLSGVIPDVDPAFLAGGGLAAIPAGLPVLDPDGLRIGPPVARIGKIVCIGLNYHDHAAEIGAAAPGEPVVFMKAADTVAGPYDDVLIPRGSAKTDWEVELAVVISRSAAYLESAERAADHIAGYAVAHDVSERAFQLERGGQWDKGKNCATFNPLGPWLVTADDVPDPQNLGLRLRVNGEARQTGSTKDMIFGVYEIVRYLSQFMTLHPGDVINTGTPAGVALGQPEPKPYLRPGDVVELEIDGLGRQRQTFRAA</sequence>
<dbReference type="Gene3D" id="3.90.850.10">
    <property type="entry name" value="Fumarylacetoacetase-like, C-terminal domain"/>
    <property type="match status" value="1"/>
</dbReference>
<dbReference type="AlphaFoldDB" id="A0AAE3W844"/>
<dbReference type="GO" id="GO:0046872">
    <property type="term" value="F:metal ion binding"/>
    <property type="evidence" value="ECO:0007669"/>
    <property type="project" value="UniProtKB-KW"/>
</dbReference>
<keyword evidence="5" id="KW-1185">Reference proteome</keyword>
<dbReference type="Proteomes" id="UP001240236">
    <property type="component" value="Unassembled WGS sequence"/>
</dbReference>
<evidence type="ECO:0000313" key="5">
    <source>
        <dbReference type="Proteomes" id="UP001240236"/>
    </source>
</evidence>
<name>A0AAE3W844_9ACTN</name>
<dbReference type="InterPro" id="IPR051121">
    <property type="entry name" value="FAH"/>
</dbReference>
<proteinExistence type="inferred from homology"/>
<dbReference type="InterPro" id="IPR036663">
    <property type="entry name" value="Fumarylacetoacetase_C_sf"/>
</dbReference>
<protein>
    <submittedName>
        <fullName evidence="4">2-keto-4-pentenoate hydratase/2-oxohepta-3-ene-1,7-dioic acid hydratase in catechol pathway</fullName>
    </submittedName>
</protein>
<dbReference type="EMBL" id="JAUSUZ010000001">
    <property type="protein sequence ID" value="MDQ0371274.1"/>
    <property type="molecule type" value="Genomic_DNA"/>
</dbReference>
<organism evidence="4 5">
    <name type="scientific">Catenuloplanes indicus</name>
    <dbReference type="NCBI Taxonomy" id="137267"/>
    <lineage>
        <taxon>Bacteria</taxon>
        <taxon>Bacillati</taxon>
        <taxon>Actinomycetota</taxon>
        <taxon>Actinomycetes</taxon>
        <taxon>Micromonosporales</taxon>
        <taxon>Micromonosporaceae</taxon>
        <taxon>Catenuloplanes</taxon>
    </lineage>
</organism>
<evidence type="ECO:0000259" key="3">
    <source>
        <dbReference type="Pfam" id="PF01557"/>
    </source>
</evidence>
<keyword evidence="2" id="KW-0479">Metal-binding</keyword>
<dbReference type="PANTHER" id="PTHR42796:SF4">
    <property type="entry name" value="FUMARYLACETOACETATE HYDROLASE DOMAIN-CONTAINING PROTEIN 2A"/>
    <property type="match status" value="1"/>
</dbReference>
<dbReference type="GO" id="GO:0044281">
    <property type="term" value="P:small molecule metabolic process"/>
    <property type="evidence" value="ECO:0007669"/>
    <property type="project" value="UniProtKB-ARBA"/>
</dbReference>
<dbReference type="GO" id="GO:0003824">
    <property type="term" value="F:catalytic activity"/>
    <property type="evidence" value="ECO:0007669"/>
    <property type="project" value="InterPro"/>
</dbReference>
<dbReference type="SUPFAM" id="SSF56529">
    <property type="entry name" value="FAH"/>
    <property type="match status" value="1"/>
</dbReference>
<gene>
    <name evidence="4" type="ORF">J2S42_007943</name>
</gene>